<dbReference type="AlphaFoldDB" id="A0A135Z3R2"/>
<evidence type="ECO:0000313" key="2">
    <source>
        <dbReference type="Proteomes" id="UP000070505"/>
    </source>
</evidence>
<dbReference type="PATRIC" id="fig|2702.101.peg.1140"/>
<gene>
    <name evidence="1" type="ORF">HMPREF3230_01153</name>
</gene>
<proteinExistence type="predicted"/>
<dbReference type="InterPro" id="IPR035093">
    <property type="entry name" value="RelE/ParE_toxin_dom_sf"/>
</dbReference>
<protein>
    <submittedName>
        <fullName evidence="1">Putative toxin HigB-1</fullName>
    </submittedName>
</protein>
<comment type="caution">
    <text evidence="1">The sequence shown here is derived from an EMBL/GenBank/DDBJ whole genome shotgun (WGS) entry which is preliminary data.</text>
</comment>
<evidence type="ECO:0000313" key="1">
    <source>
        <dbReference type="EMBL" id="KXI16279.1"/>
    </source>
</evidence>
<dbReference type="InterPro" id="IPR007711">
    <property type="entry name" value="HigB-1"/>
</dbReference>
<dbReference type="Pfam" id="PF05015">
    <property type="entry name" value="HigB-like_toxin"/>
    <property type="match status" value="1"/>
</dbReference>
<accession>A0A135Z3R2</accession>
<dbReference type="RefSeq" id="WP_075523884.1">
    <property type="nucleotide sequence ID" value="NZ_KQ961872.1"/>
</dbReference>
<dbReference type="Gene3D" id="3.30.2310.20">
    <property type="entry name" value="RelE-like"/>
    <property type="match status" value="1"/>
</dbReference>
<dbReference type="PANTHER" id="PTHR40266:SF2">
    <property type="entry name" value="TOXIN HIGB-1"/>
    <property type="match status" value="1"/>
</dbReference>
<name>A0A135Z3R2_GARVA</name>
<dbReference type="EMBL" id="LSRC01000048">
    <property type="protein sequence ID" value="KXI16279.1"/>
    <property type="molecule type" value="Genomic_DNA"/>
</dbReference>
<dbReference type="Proteomes" id="UP000070505">
    <property type="component" value="Unassembled WGS sequence"/>
</dbReference>
<organism evidence="1 2">
    <name type="scientific">Gardnerella vaginalis</name>
    <dbReference type="NCBI Taxonomy" id="2702"/>
    <lineage>
        <taxon>Bacteria</taxon>
        <taxon>Bacillati</taxon>
        <taxon>Actinomycetota</taxon>
        <taxon>Actinomycetes</taxon>
        <taxon>Bifidobacteriales</taxon>
        <taxon>Bifidobacteriaceae</taxon>
        <taxon>Gardnerella</taxon>
    </lineage>
</organism>
<dbReference type="SUPFAM" id="SSF143011">
    <property type="entry name" value="RelE-like"/>
    <property type="match status" value="1"/>
</dbReference>
<sequence length="95" mass="11331">METREKELNDYLYGGPYPKGYPTGLEKILKRKLQILKAAYNLQDLKAPPGNQLEPLKGNLLGYWSIRVNKQYRLIFKWNDNTKEAYDVYFDDYHR</sequence>
<dbReference type="PANTHER" id="PTHR40266">
    <property type="entry name" value="TOXIN HIGB-1"/>
    <property type="match status" value="1"/>
</dbReference>
<reference evidence="1 2" key="1">
    <citation type="submission" date="2016-02" db="EMBL/GenBank/DDBJ databases">
        <authorList>
            <person name="Wen L."/>
            <person name="He K."/>
            <person name="Yang H."/>
        </authorList>
    </citation>
    <scope>NUCLEOTIDE SEQUENCE [LARGE SCALE GENOMIC DNA]</scope>
    <source>
        <strain evidence="1 2">CMW7778B</strain>
    </source>
</reference>